<dbReference type="CDD" id="cd00093">
    <property type="entry name" value="HTH_XRE"/>
    <property type="match status" value="1"/>
</dbReference>
<dbReference type="OrthoDB" id="1357763at2"/>
<dbReference type="InterPro" id="IPR001387">
    <property type="entry name" value="Cro/C1-type_HTH"/>
</dbReference>
<dbReference type="EMBL" id="PPSL01000004">
    <property type="protein sequence ID" value="PQJ10311.1"/>
    <property type="molecule type" value="Genomic_DNA"/>
</dbReference>
<protein>
    <submittedName>
        <fullName evidence="2">Transcriptional regulator</fullName>
    </submittedName>
</protein>
<evidence type="ECO:0000259" key="1">
    <source>
        <dbReference type="PROSITE" id="PS50943"/>
    </source>
</evidence>
<organism evidence="2 3">
    <name type="scientific">Flavipsychrobacter stenotrophus</name>
    <dbReference type="NCBI Taxonomy" id="2077091"/>
    <lineage>
        <taxon>Bacteria</taxon>
        <taxon>Pseudomonadati</taxon>
        <taxon>Bacteroidota</taxon>
        <taxon>Chitinophagia</taxon>
        <taxon>Chitinophagales</taxon>
        <taxon>Chitinophagaceae</taxon>
        <taxon>Flavipsychrobacter</taxon>
    </lineage>
</organism>
<dbReference type="Proteomes" id="UP000239872">
    <property type="component" value="Unassembled WGS sequence"/>
</dbReference>
<dbReference type="PROSITE" id="PS50943">
    <property type="entry name" value="HTH_CROC1"/>
    <property type="match status" value="1"/>
</dbReference>
<evidence type="ECO:0000313" key="3">
    <source>
        <dbReference type="Proteomes" id="UP000239872"/>
    </source>
</evidence>
<dbReference type="GO" id="GO:0003677">
    <property type="term" value="F:DNA binding"/>
    <property type="evidence" value="ECO:0007669"/>
    <property type="project" value="InterPro"/>
</dbReference>
<proteinExistence type="predicted"/>
<sequence length="66" mass="7528">MEIGNLIRQRRDHLTLKQEDVAEMAGISSKFIYLIEQGKGNASLDTLQKIFEVLGLEIIVDIKRVE</sequence>
<reference evidence="2 3" key="1">
    <citation type="submission" date="2018-01" db="EMBL/GenBank/DDBJ databases">
        <title>A novel member of the phylum Bacteroidetes isolated from glacier ice.</title>
        <authorList>
            <person name="Liu Q."/>
            <person name="Xin Y.-H."/>
        </authorList>
    </citation>
    <scope>NUCLEOTIDE SEQUENCE [LARGE SCALE GENOMIC DNA]</scope>
    <source>
        <strain evidence="2 3">RB1R16</strain>
    </source>
</reference>
<comment type="caution">
    <text evidence="2">The sequence shown here is derived from an EMBL/GenBank/DDBJ whole genome shotgun (WGS) entry which is preliminary data.</text>
</comment>
<dbReference type="Pfam" id="PF01381">
    <property type="entry name" value="HTH_3"/>
    <property type="match status" value="1"/>
</dbReference>
<gene>
    <name evidence="2" type="ORF">CJD36_014645</name>
</gene>
<dbReference type="SUPFAM" id="SSF47413">
    <property type="entry name" value="lambda repressor-like DNA-binding domains"/>
    <property type="match status" value="1"/>
</dbReference>
<name>A0A2S7SUL6_9BACT</name>
<dbReference type="Gene3D" id="1.10.260.40">
    <property type="entry name" value="lambda repressor-like DNA-binding domains"/>
    <property type="match status" value="1"/>
</dbReference>
<dbReference type="SMART" id="SM00530">
    <property type="entry name" value="HTH_XRE"/>
    <property type="match status" value="1"/>
</dbReference>
<dbReference type="AlphaFoldDB" id="A0A2S7SUL6"/>
<keyword evidence="3" id="KW-1185">Reference proteome</keyword>
<dbReference type="InterPro" id="IPR010982">
    <property type="entry name" value="Lambda_DNA-bd_dom_sf"/>
</dbReference>
<feature type="domain" description="HTH cro/C1-type" evidence="1">
    <location>
        <begin position="7"/>
        <end position="62"/>
    </location>
</feature>
<evidence type="ECO:0000313" key="2">
    <source>
        <dbReference type="EMBL" id="PQJ10311.1"/>
    </source>
</evidence>
<accession>A0A2S7SUL6</accession>